<evidence type="ECO:0000313" key="4">
    <source>
        <dbReference type="Proteomes" id="UP000289340"/>
    </source>
</evidence>
<dbReference type="EC" id="2.7.7.7" evidence="3"/>
<organism evidence="3 4">
    <name type="scientific">Glycine soja</name>
    <name type="common">Wild soybean</name>
    <dbReference type="NCBI Taxonomy" id="3848"/>
    <lineage>
        <taxon>Eukaryota</taxon>
        <taxon>Viridiplantae</taxon>
        <taxon>Streptophyta</taxon>
        <taxon>Embryophyta</taxon>
        <taxon>Tracheophyta</taxon>
        <taxon>Spermatophyta</taxon>
        <taxon>Magnoliopsida</taxon>
        <taxon>eudicotyledons</taxon>
        <taxon>Gunneridae</taxon>
        <taxon>Pentapetalae</taxon>
        <taxon>rosids</taxon>
        <taxon>fabids</taxon>
        <taxon>Fabales</taxon>
        <taxon>Fabaceae</taxon>
        <taxon>Papilionoideae</taxon>
        <taxon>50 kb inversion clade</taxon>
        <taxon>NPAAA clade</taxon>
        <taxon>indigoferoid/millettioid clade</taxon>
        <taxon>Phaseoleae</taxon>
        <taxon>Glycine</taxon>
        <taxon>Glycine subgen. Soja</taxon>
    </lineage>
</organism>
<proteinExistence type="predicted"/>
<accession>A0A445G037</accession>
<evidence type="ECO:0000313" key="3">
    <source>
        <dbReference type="EMBL" id="RZB54596.1"/>
    </source>
</evidence>
<keyword evidence="3" id="KW-0808">Transferase</keyword>
<dbReference type="InterPro" id="IPR043502">
    <property type="entry name" value="DNA/RNA_pol_sf"/>
</dbReference>
<dbReference type="Proteomes" id="UP000289340">
    <property type="component" value="Chromosome 17"/>
</dbReference>
<comment type="caution">
    <text evidence="3">The sequence shown here is derived from an EMBL/GenBank/DDBJ whole genome shotgun (WGS) entry which is preliminary data.</text>
</comment>
<protein>
    <submittedName>
        <fullName evidence="3">Retrovirus-related Pol polyprotein from transposon TNT 1-94</fullName>
        <ecNumber evidence="3">2.7.7.7</ecNumber>
    </submittedName>
</protein>
<feature type="region of interest" description="Disordered" evidence="1">
    <location>
        <begin position="121"/>
        <end position="183"/>
    </location>
</feature>
<gene>
    <name evidence="3" type="ORF">D0Y65_044520</name>
</gene>
<dbReference type="InterPro" id="IPR013103">
    <property type="entry name" value="RVT_2"/>
</dbReference>
<dbReference type="Pfam" id="PF07727">
    <property type="entry name" value="RVT_2"/>
    <property type="match status" value="1"/>
</dbReference>
<feature type="compositionally biased region" description="Low complexity" evidence="1">
    <location>
        <begin position="155"/>
        <end position="170"/>
    </location>
</feature>
<feature type="compositionally biased region" description="Basic residues" evidence="1">
    <location>
        <begin position="123"/>
        <end position="136"/>
    </location>
</feature>
<keyword evidence="3" id="KW-0548">Nucleotidyltransferase</keyword>
<dbReference type="PANTHER" id="PTHR31903:SF6">
    <property type="entry name" value="F12F1.11-RELATED"/>
    <property type="match status" value="1"/>
</dbReference>
<dbReference type="AlphaFoldDB" id="A0A445G037"/>
<dbReference type="PANTHER" id="PTHR31903">
    <property type="entry name" value="F12F1.11-RELATED"/>
    <property type="match status" value="1"/>
</dbReference>
<keyword evidence="4" id="KW-1185">Reference proteome</keyword>
<name>A0A445G037_GLYSO</name>
<evidence type="ECO:0000259" key="2">
    <source>
        <dbReference type="Pfam" id="PF07727"/>
    </source>
</evidence>
<sequence length="387" mass="43527">MKKLYRKGTVHPSPSPSPPTISDHLSFLPAAILTLTLSLSPKDQEVLAYLISCSSSSSSTTNFSGNHRRNPKVVVDGDHPPVFNCSCFRCYMSYWVRWNSSPNHQLIHEIIDTFEDSLAHTTKPSRKDKRNKRGSKTKPSELTRSEFPSSPPESVPESSSSSAGAGEVEAGQGGDGGGDEEKGSVRRCNIVVCEPADYEEAKKNQIWVVAMREEFSMIEKNKTCHLVQRPQDRKVIRVKWVIACYCCAKELESLSTHVELAFLNGFLQEEIYVEQPEGFVKEGEDDKVYFLKKALYGLKQAPRSWYNKIDEYLLNLGFAKSLVEVTLYIKSEGADILIISLYVDDLFVTGSNTSLVEKLKKEMMEEFEMTNLGLMTFFLGQGDFKEV</sequence>
<dbReference type="GO" id="GO:0003887">
    <property type="term" value="F:DNA-directed DNA polymerase activity"/>
    <property type="evidence" value="ECO:0007669"/>
    <property type="project" value="UniProtKB-EC"/>
</dbReference>
<dbReference type="SUPFAM" id="SSF56672">
    <property type="entry name" value="DNA/RNA polymerases"/>
    <property type="match status" value="1"/>
</dbReference>
<feature type="domain" description="Reverse transcriptase Ty1/copia-type" evidence="2">
    <location>
        <begin position="257"/>
        <end position="380"/>
    </location>
</feature>
<feature type="region of interest" description="Disordered" evidence="1">
    <location>
        <begin position="1"/>
        <end position="20"/>
    </location>
</feature>
<dbReference type="EMBL" id="QZWG01000017">
    <property type="protein sequence ID" value="RZB54596.1"/>
    <property type="molecule type" value="Genomic_DNA"/>
</dbReference>
<reference evidence="3 4" key="1">
    <citation type="submission" date="2018-09" db="EMBL/GenBank/DDBJ databases">
        <title>A high-quality reference genome of wild soybean provides a powerful tool to mine soybean genomes.</title>
        <authorList>
            <person name="Xie M."/>
            <person name="Chung C.Y.L."/>
            <person name="Li M.-W."/>
            <person name="Wong F.-L."/>
            <person name="Chan T.-F."/>
            <person name="Lam H.-M."/>
        </authorList>
    </citation>
    <scope>NUCLEOTIDE SEQUENCE [LARGE SCALE GENOMIC DNA]</scope>
    <source>
        <strain evidence="4">cv. W05</strain>
        <tissue evidence="3">Hypocotyl of etiolated seedlings</tissue>
    </source>
</reference>
<evidence type="ECO:0000256" key="1">
    <source>
        <dbReference type="SAM" id="MobiDB-lite"/>
    </source>
</evidence>